<dbReference type="GO" id="GO:0003677">
    <property type="term" value="F:DNA binding"/>
    <property type="evidence" value="ECO:0007669"/>
    <property type="project" value="UniProtKB-KW"/>
</dbReference>
<dbReference type="Proteomes" id="UP000003277">
    <property type="component" value="Unassembled WGS sequence"/>
</dbReference>
<dbReference type="SUPFAM" id="SSF46785">
    <property type="entry name" value="Winged helix' DNA-binding domain"/>
    <property type="match status" value="1"/>
</dbReference>
<proteinExistence type="predicted"/>
<keyword evidence="3" id="KW-0804">Transcription</keyword>
<evidence type="ECO:0000256" key="2">
    <source>
        <dbReference type="ARBA" id="ARBA00023125"/>
    </source>
</evidence>
<dbReference type="eggNOG" id="COG0640">
    <property type="taxonomic scope" value="Bacteria"/>
</dbReference>
<evidence type="ECO:0000313" key="5">
    <source>
        <dbReference type="EMBL" id="EHO62057.1"/>
    </source>
</evidence>
<sequence length="150" mass="17406">MSIHHGRGAIKSINYNNMYKESAVEKGFIMDFQPSYKEFATIFKALSDETRLRVVDMLSCREMSACDILSNFTLSQSTLSYHMKILIEAKVVNARREGLWTKYSINDDTFNKMMEFIPELYKMKDKCVCEQIKYVKVQPQQVGGKDEFGN</sequence>
<dbReference type="CDD" id="cd00090">
    <property type="entry name" value="HTH_ARSR"/>
    <property type="match status" value="1"/>
</dbReference>
<organism evidence="5 6">
    <name type="scientific">Dialister succinatiphilus YIT 11850</name>
    <dbReference type="NCBI Taxonomy" id="742743"/>
    <lineage>
        <taxon>Bacteria</taxon>
        <taxon>Bacillati</taxon>
        <taxon>Bacillota</taxon>
        <taxon>Negativicutes</taxon>
        <taxon>Veillonellales</taxon>
        <taxon>Veillonellaceae</taxon>
        <taxon>Dialister</taxon>
    </lineage>
</organism>
<name>H1D334_9FIRM</name>
<dbReference type="GO" id="GO:0003700">
    <property type="term" value="F:DNA-binding transcription factor activity"/>
    <property type="evidence" value="ECO:0007669"/>
    <property type="project" value="InterPro"/>
</dbReference>
<dbReference type="InterPro" id="IPR051081">
    <property type="entry name" value="HTH_MetalResp_TranReg"/>
</dbReference>
<dbReference type="InterPro" id="IPR011991">
    <property type="entry name" value="ArsR-like_HTH"/>
</dbReference>
<dbReference type="PANTHER" id="PTHR33154:SF18">
    <property type="entry name" value="ARSENICAL RESISTANCE OPERON REPRESSOR"/>
    <property type="match status" value="1"/>
</dbReference>
<dbReference type="SMART" id="SM00418">
    <property type="entry name" value="HTH_ARSR"/>
    <property type="match status" value="1"/>
</dbReference>
<dbReference type="HOGENOM" id="CLU_1737636_0_0_9"/>
<dbReference type="AlphaFoldDB" id="H1D334"/>
<dbReference type="PANTHER" id="PTHR33154">
    <property type="entry name" value="TRANSCRIPTIONAL REGULATOR, ARSR FAMILY"/>
    <property type="match status" value="1"/>
</dbReference>
<keyword evidence="6" id="KW-1185">Reference proteome</keyword>
<keyword evidence="1" id="KW-0805">Transcription regulation</keyword>
<reference evidence="5 6" key="1">
    <citation type="submission" date="2011-11" db="EMBL/GenBank/DDBJ databases">
        <title>The Genome Sequence of Dialister succinatiphilus YIT 11850.</title>
        <authorList>
            <consortium name="The Broad Institute Genome Sequencing Platform"/>
            <person name="Earl A."/>
            <person name="Ward D."/>
            <person name="Feldgarden M."/>
            <person name="Gevers D."/>
            <person name="Morotomi M."/>
            <person name="Young S.K."/>
            <person name="Zeng Q."/>
            <person name="Gargeya S."/>
            <person name="Fitzgerald M."/>
            <person name="Haas B."/>
            <person name="Abouelleil A."/>
            <person name="Alvarado L."/>
            <person name="Arachchi H.M."/>
            <person name="Berlin A."/>
            <person name="Brown A."/>
            <person name="Chapman S.B."/>
            <person name="Dunbar C."/>
            <person name="Gearin G."/>
            <person name="Goldberg J."/>
            <person name="Griggs A."/>
            <person name="Gujja S."/>
            <person name="Heiman D."/>
            <person name="Howarth C."/>
            <person name="Lui A."/>
            <person name="MacDonald P.J.P."/>
            <person name="Montmayeur A."/>
            <person name="Murphy C."/>
            <person name="Neiman D."/>
            <person name="Pearson M."/>
            <person name="Priest M."/>
            <person name="Roberts A."/>
            <person name="Saif S."/>
            <person name="Shea T."/>
            <person name="Sisk P."/>
            <person name="Stolte C."/>
            <person name="Sykes S."/>
            <person name="Wortman J."/>
            <person name="Nusbaum C."/>
            <person name="Birren B."/>
        </authorList>
    </citation>
    <scope>NUCLEOTIDE SEQUENCE [LARGE SCALE GENOMIC DNA]</scope>
    <source>
        <strain evidence="5 6">YIT 11850</strain>
    </source>
</reference>
<feature type="domain" description="HTH arsR-type" evidence="4">
    <location>
        <begin position="32"/>
        <end position="125"/>
    </location>
</feature>
<evidence type="ECO:0000259" key="4">
    <source>
        <dbReference type="PROSITE" id="PS50987"/>
    </source>
</evidence>
<comment type="caution">
    <text evidence="5">The sequence shown here is derived from an EMBL/GenBank/DDBJ whole genome shotgun (WGS) entry which is preliminary data.</text>
</comment>
<dbReference type="InterPro" id="IPR036390">
    <property type="entry name" value="WH_DNA-bd_sf"/>
</dbReference>
<dbReference type="InterPro" id="IPR001845">
    <property type="entry name" value="HTH_ArsR_DNA-bd_dom"/>
</dbReference>
<dbReference type="Gene3D" id="1.10.10.10">
    <property type="entry name" value="Winged helix-like DNA-binding domain superfamily/Winged helix DNA-binding domain"/>
    <property type="match status" value="1"/>
</dbReference>
<evidence type="ECO:0000313" key="6">
    <source>
        <dbReference type="Proteomes" id="UP000003277"/>
    </source>
</evidence>
<gene>
    <name evidence="5" type="ORF">HMPREF9453_02022</name>
</gene>
<accession>H1D334</accession>
<dbReference type="InterPro" id="IPR036388">
    <property type="entry name" value="WH-like_DNA-bd_sf"/>
</dbReference>
<dbReference type="PROSITE" id="PS50987">
    <property type="entry name" value="HTH_ARSR_2"/>
    <property type="match status" value="1"/>
</dbReference>
<dbReference type="PATRIC" id="fig|742743.3.peg.2041"/>
<evidence type="ECO:0000256" key="1">
    <source>
        <dbReference type="ARBA" id="ARBA00023015"/>
    </source>
</evidence>
<keyword evidence="2" id="KW-0238">DNA-binding</keyword>
<dbReference type="Pfam" id="PF01022">
    <property type="entry name" value="HTH_5"/>
    <property type="match status" value="1"/>
</dbReference>
<protein>
    <recommendedName>
        <fullName evidence="4">HTH arsR-type domain-containing protein</fullName>
    </recommendedName>
</protein>
<dbReference type="NCBIfam" id="NF033788">
    <property type="entry name" value="HTH_metalloreg"/>
    <property type="match status" value="1"/>
</dbReference>
<evidence type="ECO:0000256" key="3">
    <source>
        <dbReference type="ARBA" id="ARBA00023163"/>
    </source>
</evidence>
<dbReference type="PRINTS" id="PR00778">
    <property type="entry name" value="HTHARSR"/>
</dbReference>
<dbReference type="STRING" id="742743.HMPREF9453_02022"/>
<dbReference type="EMBL" id="ADLT01000073">
    <property type="protein sequence ID" value="EHO62057.1"/>
    <property type="molecule type" value="Genomic_DNA"/>
</dbReference>